<proteinExistence type="predicted"/>
<name>A0AAU8CQE4_9HYPH</name>
<protein>
    <submittedName>
        <fullName evidence="1">Uncharacterized protein</fullName>
    </submittedName>
</protein>
<sequence>MAIGISSVTTIGISHAEEKYRLIHAIGTEEALIKADLTVEECQKLKSDLIEQNVIAVESGEEELNLGTLACLPESAFQ</sequence>
<dbReference type="AlphaFoldDB" id="A0AAU8CQE4"/>
<evidence type="ECO:0000313" key="1">
    <source>
        <dbReference type="EMBL" id="XCG48220.1"/>
    </source>
</evidence>
<accession>A0AAU8CQE4</accession>
<gene>
    <name evidence="1" type="ORF">ABVK50_23735</name>
</gene>
<reference evidence="1" key="1">
    <citation type="submission" date="2024-06" db="EMBL/GenBank/DDBJ databases">
        <title>Mesorhizobium karijinii sp. nov., a symbiont of the iconic Swainsona formosa from arid Australia.</title>
        <authorList>
            <person name="Hill Y.J."/>
            <person name="Watkin E.L.J."/>
            <person name="O'Hara G.W."/>
            <person name="Terpolilli J."/>
            <person name="Tye M.L."/>
            <person name="Kohlmeier M.G."/>
        </authorList>
    </citation>
    <scope>NUCLEOTIDE SEQUENCE</scope>
    <source>
        <strain evidence="1">WSM2240</strain>
    </source>
</reference>
<organism evidence="1">
    <name type="scientific">Mesorhizobium sp. WSM2240</name>
    <dbReference type="NCBI Taxonomy" id="3228851"/>
    <lineage>
        <taxon>Bacteria</taxon>
        <taxon>Pseudomonadati</taxon>
        <taxon>Pseudomonadota</taxon>
        <taxon>Alphaproteobacteria</taxon>
        <taxon>Hyphomicrobiales</taxon>
        <taxon>Phyllobacteriaceae</taxon>
        <taxon>Mesorhizobium</taxon>
    </lineage>
</organism>
<dbReference type="EMBL" id="CP159253">
    <property type="protein sequence ID" value="XCG48220.1"/>
    <property type="molecule type" value="Genomic_DNA"/>
</dbReference>
<dbReference type="RefSeq" id="WP_353644246.1">
    <property type="nucleotide sequence ID" value="NZ_CP159253.1"/>
</dbReference>